<keyword evidence="2" id="KW-1185">Reference proteome</keyword>
<proteinExistence type="predicted"/>
<reference evidence="1 2" key="1">
    <citation type="journal article" date="2019" name="Nat. Ecol. Evol.">
        <title>Megaphylogeny resolves global patterns of mushroom evolution.</title>
        <authorList>
            <person name="Varga T."/>
            <person name="Krizsan K."/>
            <person name="Foldi C."/>
            <person name="Dima B."/>
            <person name="Sanchez-Garcia M."/>
            <person name="Sanchez-Ramirez S."/>
            <person name="Szollosi G.J."/>
            <person name="Szarkandi J.G."/>
            <person name="Papp V."/>
            <person name="Albert L."/>
            <person name="Andreopoulos W."/>
            <person name="Angelini C."/>
            <person name="Antonin V."/>
            <person name="Barry K.W."/>
            <person name="Bougher N.L."/>
            <person name="Buchanan P."/>
            <person name="Buyck B."/>
            <person name="Bense V."/>
            <person name="Catcheside P."/>
            <person name="Chovatia M."/>
            <person name="Cooper J."/>
            <person name="Damon W."/>
            <person name="Desjardin D."/>
            <person name="Finy P."/>
            <person name="Geml J."/>
            <person name="Haridas S."/>
            <person name="Hughes K."/>
            <person name="Justo A."/>
            <person name="Karasinski D."/>
            <person name="Kautmanova I."/>
            <person name="Kiss B."/>
            <person name="Kocsube S."/>
            <person name="Kotiranta H."/>
            <person name="LaButti K.M."/>
            <person name="Lechner B.E."/>
            <person name="Liimatainen K."/>
            <person name="Lipzen A."/>
            <person name="Lukacs Z."/>
            <person name="Mihaltcheva S."/>
            <person name="Morgado L.N."/>
            <person name="Niskanen T."/>
            <person name="Noordeloos M.E."/>
            <person name="Ohm R.A."/>
            <person name="Ortiz-Santana B."/>
            <person name="Ovrebo C."/>
            <person name="Racz N."/>
            <person name="Riley R."/>
            <person name="Savchenko A."/>
            <person name="Shiryaev A."/>
            <person name="Soop K."/>
            <person name="Spirin V."/>
            <person name="Szebenyi C."/>
            <person name="Tomsovsky M."/>
            <person name="Tulloss R.E."/>
            <person name="Uehling J."/>
            <person name="Grigoriev I.V."/>
            <person name="Vagvolgyi C."/>
            <person name="Papp T."/>
            <person name="Martin F.M."/>
            <person name="Miettinen O."/>
            <person name="Hibbett D.S."/>
            <person name="Nagy L.G."/>
        </authorList>
    </citation>
    <scope>NUCLEOTIDE SEQUENCE [LARGE SCALE GENOMIC DNA]</scope>
    <source>
        <strain evidence="1 2">NL-1719</strain>
    </source>
</reference>
<sequence>MTVSVDDLVSSLSTSHIGQEALELAALQAQLSQTLFGQAIPSTPAGRHPISRRPSRSQPCTTPLGRTPSSSFSFGQMSDVQWHINTTSFRTTDERFHEKEEMDDERMVEDLLIPSSPITPNATANPTSPHFAFPQTQNSTSIKQAPHTFVSMQQQQQTQESLFTTTDPFYIAQAQALQAYGTSPQSVFTQTGLPSQHSPFMAQQQQQQSQASPHGMNFSPSSIPFDNTVFMTAYSH</sequence>
<dbReference type="Proteomes" id="UP000308600">
    <property type="component" value="Unassembled WGS sequence"/>
</dbReference>
<dbReference type="EMBL" id="ML208268">
    <property type="protein sequence ID" value="TFK74388.1"/>
    <property type="molecule type" value="Genomic_DNA"/>
</dbReference>
<protein>
    <submittedName>
        <fullName evidence="1">Uncharacterized protein</fullName>
    </submittedName>
</protein>
<name>A0ACD3B8M5_9AGAR</name>
<gene>
    <name evidence="1" type="ORF">BDN72DRAFT_759802</name>
</gene>
<evidence type="ECO:0000313" key="2">
    <source>
        <dbReference type="Proteomes" id="UP000308600"/>
    </source>
</evidence>
<accession>A0ACD3B8M5</accession>
<organism evidence="1 2">
    <name type="scientific">Pluteus cervinus</name>
    <dbReference type="NCBI Taxonomy" id="181527"/>
    <lineage>
        <taxon>Eukaryota</taxon>
        <taxon>Fungi</taxon>
        <taxon>Dikarya</taxon>
        <taxon>Basidiomycota</taxon>
        <taxon>Agaricomycotina</taxon>
        <taxon>Agaricomycetes</taxon>
        <taxon>Agaricomycetidae</taxon>
        <taxon>Agaricales</taxon>
        <taxon>Pluteineae</taxon>
        <taxon>Pluteaceae</taxon>
        <taxon>Pluteus</taxon>
    </lineage>
</organism>
<evidence type="ECO:0000313" key="1">
    <source>
        <dbReference type="EMBL" id="TFK74388.1"/>
    </source>
</evidence>